<gene>
    <name evidence="3" type="ORF">CHIRRI_LOCUS9283</name>
</gene>
<feature type="region of interest" description="Disordered" evidence="1">
    <location>
        <begin position="46"/>
        <end position="99"/>
    </location>
</feature>
<organism evidence="3 4">
    <name type="scientific">Chironomus riparius</name>
    <dbReference type="NCBI Taxonomy" id="315576"/>
    <lineage>
        <taxon>Eukaryota</taxon>
        <taxon>Metazoa</taxon>
        <taxon>Ecdysozoa</taxon>
        <taxon>Arthropoda</taxon>
        <taxon>Hexapoda</taxon>
        <taxon>Insecta</taxon>
        <taxon>Pterygota</taxon>
        <taxon>Neoptera</taxon>
        <taxon>Endopterygota</taxon>
        <taxon>Diptera</taxon>
        <taxon>Nematocera</taxon>
        <taxon>Chironomoidea</taxon>
        <taxon>Chironomidae</taxon>
        <taxon>Chironominae</taxon>
        <taxon>Chironomus</taxon>
    </lineage>
</organism>
<keyword evidence="4" id="KW-1185">Reference proteome</keyword>
<dbReference type="Proteomes" id="UP001153620">
    <property type="component" value="Chromosome 3"/>
</dbReference>
<sequence>MKIMKPKFCAYCRNHSIYKPEKGHRNKCPYNVKSHLEKCKECKSNKRKTLNTQKHRERKSKAESGANGIDEPSTSAAAEEANDSTSKNENEVPYDDSDCTDVDEEMPVIKSEPSSHETTIQPSSRNLLFIHALNGFQLQKFEPNTSTAIIIMAQNYPFGILTKKESDYIENLITDLVDLMMPMNDMKKIYEKGCLKVSCTNRTIIDSLLDVKKFKPNEKELKVLHENQMPRHIRLSCNITEKVSHSEFLKIVGLENRLDTSGWIVNSIRQVDDKYKVHFSVDLQSAGYIHFRHFCLDWKKQNVVVKVLKNGNKFLFQTQ</sequence>
<proteinExistence type="predicted"/>
<evidence type="ECO:0000256" key="1">
    <source>
        <dbReference type="SAM" id="MobiDB-lite"/>
    </source>
</evidence>
<dbReference type="AlphaFoldDB" id="A0A9N9S1F2"/>
<evidence type="ECO:0000313" key="4">
    <source>
        <dbReference type="Proteomes" id="UP001153620"/>
    </source>
</evidence>
<dbReference type="EMBL" id="OU895879">
    <property type="protein sequence ID" value="CAG9806426.1"/>
    <property type="molecule type" value="Genomic_DNA"/>
</dbReference>
<feature type="domain" description="DUF4780" evidence="2">
    <location>
        <begin position="148"/>
        <end position="305"/>
    </location>
</feature>
<dbReference type="InterPro" id="IPR031961">
    <property type="entry name" value="DUF4780"/>
</dbReference>
<feature type="compositionally biased region" description="Basic residues" evidence="1">
    <location>
        <begin position="46"/>
        <end position="59"/>
    </location>
</feature>
<reference evidence="3" key="2">
    <citation type="submission" date="2022-10" db="EMBL/GenBank/DDBJ databases">
        <authorList>
            <consortium name="ENA_rothamsted_submissions"/>
            <consortium name="culmorum"/>
            <person name="King R."/>
        </authorList>
    </citation>
    <scope>NUCLEOTIDE SEQUENCE</scope>
</reference>
<reference evidence="3" key="1">
    <citation type="submission" date="2022-01" db="EMBL/GenBank/DDBJ databases">
        <authorList>
            <person name="King R."/>
        </authorList>
    </citation>
    <scope>NUCLEOTIDE SEQUENCE</scope>
</reference>
<dbReference type="Pfam" id="PF16012">
    <property type="entry name" value="DUF4780"/>
    <property type="match status" value="1"/>
</dbReference>
<accession>A0A9N9S1F2</accession>
<name>A0A9N9S1F2_9DIPT</name>
<evidence type="ECO:0000313" key="3">
    <source>
        <dbReference type="EMBL" id="CAG9806426.1"/>
    </source>
</evidence>
<protein>
    <recommendedName>
        <fullName evidence="2">DUF4780 domain-containing protein</fullName>
    </recommendedName>
</protein>
<evidence type="ECO:0000259" key="2">
    <source>
        <dbReference type="Pfam" id="PF16012"/>
    </source>
</evidence>